<comment type="similarity">
    <text evidence="1">Belongs to the eukaryotic RPB7/RPC8 RNA polymerase subunit family.</text>
</comment>
<dbReference type="SUPFAM" id="SSF50249">
    <property type="entry name" value="Nucleic acid-binding proteins"/>
    <property type="match status" value="1"/>
</dbReference>
<keyword evidence="5" id="KW-0808">Transferase</keyword>
<evidence type="ECO:0000256" key="2">
    <source>
        <dbReference type="ARBA" id="ARBA00022478"/>
    </source>
</evidence>
<dbReference type="EMBL" id="RCOS01000113">
    <property type="protein sequence ID" value="RSN73606.1"/>
    <property type="molecule type" value="Genomic_DNA"/>
</dbReference>
<dbReference type="Proteomes" id="UP000277582">
    <property type="component" value="Unassembled WGS sequence"/>
</dbReference>
<keyword evidence="2 5" id="KW-0240">DNA-directed RNA polymerase</keyword>
<dbReference type="PROSITE" id="PS50126">
    <property type="entry name" value="S1"/>
    <property type="match status" value="1"/>
</dbReference>
<keyword evidence="3" id="KW-0804">Transcription</keyword>
<dbReference type="InterPro" id="IPR003029">
    <property type="entry name" value="S1_domain"/>
</dbReference>
<dbReference type="InterPro" id="IPR045113">
    <property type="entry name" value="Rpb7-like"/>
</dbReference>
<evidence type="ECO:0000256" key="1">
    <source>
        <dbReference type="ARBA" id="ARBA00009307"/>
    </source>
</evidence>
<sequence length="183" mass="20324">MYYIVEVEDIGSLKPSELGSDVKSVLLEKFRRRYIGRYFSDIGIVLDVLDVLEYGEGKSIIGSPDVYVKVRLSLLSYMPKVQELVEGEIKSVGEYGVTLSMGPVEGFIHISQLGDDIFVQRSDGLYGKKTRTTFKRGDIVRARITAVTKPDYTAPLKGEPIIKVSLTCRQPGLGKVAEGRSEE</sequence>
<evidence type="ECO:0000256" key="3">
    <source>
        <dbReference type="ARBA" id="ARBA00023163"/>
    </source>
</evidence>
<dbReference type="InterPro" id="IPR012340">
    <property type="entry name" value="NA-bd_OB-fold"/>
</dbReference>
<dbReference type="InterPro" id="IPR036898">
    <property type="entry name" value="RNA_pol_Rpb7-like_N_sf"/>
</dbReference>
<dbReference type="EMBL" id="RXII01000121">
    <property type="protein sequence ID" value="RZN58187.1"/>
    <property type="molecule type" value="Genomic_DNA"/>
</dbReference>
<dbReference type="EC" id="2.7.7.6" evidence="5"/>
<dbReference type="NCBIfam" id="NF006333">
    <property type="entry name" value="PRK08563.1"/>
    <property type="match status" value="1"/>
</dbReference>
<dbReference type="InterPro" id="IPR005576">
    <property type="entry name" value="Rpb7-like_N"/>
</dbReference>
<evidence type="ECO:0000313" key="8">
    <source>
        <dbReference type="Proteomes" id="UP000316217"/>
    </source>
</evidence>
<gene>
    <name evidence="5" type="ORF">D6D85_10080</name>
    <name evidence="6" type="ORF">EF810_07825</name>
</gene>
<reference evidence="5 7" key="1">
    <citation type="submission" date="2018-10" db="EMBL/GenBank/DDBJ databases">
        <title>Co-occurring genomic capacity for anaerobic methane metabolism and dissimilatory sulfite reduction discovered in the Korarchaeota.</title>
        <authorList>
            <person name="Mckay L.J."/>
            <person name="Dlakic M."/>
            <person name="Fields M.W."/>
            <person name="Delmont T.O."/>
            <person name="Eren A.M."/>
            <person name="Jay Z.J."/>
            <person name="Klingelsmith K.B."/>
            <person name="Rusch D.B."/>
            <person name="Inskeep W.P."/>
        </authorList>
    </citation>
    <scope>NUCLEOTIDE SEQUENCE [LARGE SCALE GENOMIC DNA]</scope>
    <source>
        <strain evidence="5 7">MDKW</strain>
    </source>
</reference>
<dbReference type="Pfam" id="PF03876">
    <property type="entry name" value="SHS2_Rpb7-N"/>
    <property type="match status" value="1"/>
</dbReference>
<dbReference type="SMART" id="SM00316">
    <property type="entry name" value="S1"/>
    <property type="match status" value="1"/>
</dbReference>
<dbReference type="AlphaFoldDB" id="A0A3R9PG96"/>
<accession>A0A3R9PG96</accession>
<dbReference type="PANTHER" id="PTHR12709:SF4">
    <property type="entry name" value="DNA-DIRECTED RNA POLYMERASE II SUBUNIT RPB7"/>
    <property type="match status" value="1"/>
</dbReference>
<evidence type="ECO:0000313" key="6">
    <source>
        <dbReference type="EMBL" id="RZN58187.1"/>
    </source>
</evidence>
<protein>
    <submittedName>
        <fullName evidence="5">DNA-directed RNA polymerase</fullName>
        <ecNumber evidence="5">2.7.7.6</ecNumber>
    </submittedName>
</protein>
<evidence type="ECO:0000313" key="5">
    <source>
        <dbReference type="EMBL" id="RSN73606.1"/>
    </source>
</evidence>
<evidence type="ECO:0000313" key="7">
    <source>
        <dbReference type="Proteomes" id="UP000277582"/>
    </source>
</evidence>
<dbReference type="GO" id="GO:0006352">
    <property type="term" value="P:DNA-templated transcription initiation"/>
    <property type="evidence" value="ECO:0007669"/>
    <property type="project" value="InterPro"/>
</dbReference>
<keyword evidence="7" id="KW-1185">Reference proteome</keyword>
<dbReference type="GO" id="GO:0003676">
    <property type="term" value="F:nucleic acid binding"/>
    <property type="evidence" value="ECO:0007669"/>
    <property type="project" value="InterPro"/>
</dbReference>
<dbReference type="Gene3D" id="2.40.50.140">
    <property type="entry name" value="Nucleic acid-binding proteins"/>
    <property type="match status" value="1"/>
</dbReference>
<comment type="caution">
    <text evidence="5">The sequence shown here is derived from an EMBL/GenBank/DDBJ whole genome shotgun (WGS) entry which is preliminary data.</text>
</comment>
<evidence type="ECO:0000259" key="4">
    <source>
        <dbReference type="PROSITE" id="PS50126"/>
    </source>
</evidence>
<dbReference type="OrthoDB" id="7927at2157"/>
<organism evidence="5 7">
    <name type="scientific">Candidatus Methanodesulfokora washburnensis</name>
    <dbReference type="NCBI Taxonomy" id="2478471"/>
    <lineage>
        <taxon>Archaea</taxon>
        <taxon>Thermoproteota</taxon>
        <taxon>Candidatus Korarchaeia</taxon>
        <taxon>Candidatus Korarchaeia incertae sedis</taxon>
        <taxon>Candidatus Methanodesulfokora</taxon>
    </lineage>
</organism>
<reference evidence="6 8" key="2">
    <citation type="journal article" date="2019" name="Nat. Microbiol.">
        <title>Wide diversity of methane and short-chain alkane metabolisms in uncultured archaea.</title>
        <authorList>
            <person name="Borrel G."/>
            <person name="Adam P.S."/>
            <person name="McKay L.J."/>
            <person name="Chen L.X."/>
            <person name="Sierra-Garcia I.N."/>
            <person name="Sieber C.M."/>
            <person name="Letourneur Q."/>
            <person name="Ghozlane A."/>
            <person name="Andersen G.L."/>
            <person name="Li W.J."/>
            <person name="Hallam S.J."/>
            <person name="Muyzer G."/>
            <person name="de Oliveira V.M."/>
            <person name="Inskeep W.P."/>
            <person name="Banfield J.F."/>
            <person name="Gribaldo S."/>
        </authorList>
    </citation>
    <scope>NUCLEOTIDE SEQUENCE [LARGE SCALE GENOMIC DNA]</scope>
    <source>
        <strain evidence="6">NM4</strain>
    </source>
</reference>
<keyword evidence="5" id="KW-0548">Nucleotidyltransferase</keyword>
<proteinExistence type="inferred from homology"/>
<dbReference type="Gene3D" id="3.30.1490.120">
    <property type="entry name" value="RNA polymerase Rpb7-like, N-terminal domain"/>
    <property type="match status" value="1"/>
</dbReference>
<dbReference type="GO" id="GO:0003899">
    <property type="term" value="F:DNA-directed RNA polymerase activity"/>
    <property type="evidence" value="ECO:0007669"/>
    <property type="project" value="UniProtKB-EC"/>
</dbReference>
<dbReference type="GO" id="GO:0000428">
    <property type="term" value="C:DNA-directed RNA polymerase complex"/>
    <property type="evidence" value="ECO:0007669"/>
    <property type="project" value="UniProtKB-KW"/>
</dbReference>
<feature type="domain" description="S1 motif" evidence="4">
    <location>
        <begin position="82"/>
        <end position="169"/>
    </location>
</feature>
<dbReference type="Pfam" id="PF00575">
    <property type="entry name" value="S1"/>
    <property type="match status" value="1"/>
</dbReference>
<dbReference type="RefSeq" id="WP_125671846.1">
    <property type="nucleotide sequence ID" value="NZ_RCOS01000113.1"/>
</dbReference>
<dbReference type="PANTHER" id="PTHR12709">
    <property type="entry name" value="DNA-DIRECTED RNA POLYMERASE II, III"/>
    <property type="match status" value="1"/>
</dbReference>
<dbReference type="Proteomes" id="UP000316217">
    <property type="component" value="Unassembled WGS sequence"/>
</dbReference>
<dbReference type="SUPFAM" id="SSF88798">
    <property type="entry name" value="N-terminal, heterodimerisation domain of RBP7 (RpoE)"/>
    <property type="match status" value="1"/>
</dbReference>
<name>A0A3R9PG96_9CREN</name>